<dbReference type="EMBL" id="JBGFSN010000012">
    <property type="protein sequence ID" value="MFH8136291.1"/>
    <property type="molecule type" value="Genomic_DNA"/>
</dbReference>
<dbReference type="Proteomes" id="UP001611251">
    <property type="component" value="Unassembled WGS sequence"/>
</dbReference>
<feature type="compositionally biased region" description="Polar residues" evidence="1">
    <location>
        <begin position="21"/>
        <end position="37"/>
    </location>
</feature>
<keyword evidence="2" id="KW-0732">Signal</keyword>
<evidence type="ECO:0000259" key="3">
    <source>
        <dbReference type="Pfam" id="PF13460"/>
    </source>
</evidence>
<feature type="chain" id="PRO_5047070891" evidence="2">
    <location>
        <begin position="23"/>
        <end position="247"/>
    </location>
</feature>
<accession>A0ABW7Q119</accession>
<dbReference type="InterPro" id="IPR016040">
    <property type="entry name" value="NAD(P)-bd_dom"/>
</dbReference>
<evidence type="ECO:0000256" key="2">
    <source>
        <dbReference type="SAM" id="SignalP"/>
    </source>
</evidence>
<feature type="domain" description="NAD(P)-binding" evidence="3">
    <location>
        <begin position="50"/>
        <end position="231"/>
    </location>
</feature>
<dbReference type="Pfam" id="PF13460">
    <property type="entry name" value="NAD_binding_10"/>
    <property type="match status" value="1"/>
</dbReference>
<gene>
    <name evidence="4" type="ORF">ABU178_19280</name>
</gene>
<dbReference type="PANTHER" id="PTHR15020:SF50">
    <property type="entry name" value="UPF0659 PROTEIN YMR090W"/>
    <property type="match status" value="1"/>
</dbReference>
<keyword evidence="5" id="KW-1185">Reference proteome</keyword>
<dbReference type="RefSeq" id="WP_397217949.1">
    <property type="nucleotide sequence ID" value="NZ_JBGFSN010000012.1"/>
</dbReference>
<dbReference type="Gene3D" id="3.40.50.720">
    <property type="entry name" value="NAD(P)-binding Rossmann-like Domain"/>
    <property type="match status" value="1"/>
</dbReference>
<feature type="signal peptide" evidence="2">
    <location>
        <begin position="1"/>
        <end position="22"/>
    </location>
</feature>
<organism evidence="4 5">
    <name type="scientific">Pantoea osteomyelitidis</name>
    <dbReference type="NCBI Taxonomy" id="3230026"/>
    <lineage>
        <taxon>Bacteria</taxon>
        <taxon>Pseudomonadati</taxon>
        <taxon>Pseudomonadota</taxon>
        <taxon>Gammaproteobacteria</taxon>
        <taxon>Enterobacterales</taxon>
        <taxon>Erwiniaceae</taxon>
        <taxon>Pantoea</taxon>
    </lineage>
</organism>
<evidence type="ECO:0000313" key="5">
    <source>
        <dbReference type="Proteomes" id="UP001611251"/>
    </source>
</evidence>
<dbReference type="InterPro" id="IPR036291">
    <property type="entry name" value="NAD(P)-bd_dom_sf"/>
</dbReference>
<feature type="region of interest" description="Disordered" evidence="1">
    <location>
        <begin position="21"/>
        <end position="42"/>
    </location>
</feature>
<evidence type="ECO:0000256" key="1">
    <source>
        <dbReference type="SAM" id="MobiDB-lite"/>
    </source>
</evidence>
<proteinExistence type="predicted"/>
<dbReference type="SUPFAM" id="SSF51735">
    <property type="entry name" value="NAD(P)-binding Rossmann-fold domains"/>
    <property type="match status" value="1"/>
</dbReference>
<comment type="caution">
    <text evidence="4">The sequence shown here is derived from an EMBL/GenBank/DDBJ whole genome shotgun (WGS) entry which is preliminary data.</text>
</comment>
<name>A0ABW7Q119_9GAMM</name>
<sequence length="247" mass="27150">MNIKTSACVCLLAASLSIPSHAQNTGSSPASPNQQTGPDAGGMKHVIIIGANGRTSAEIIPRLLEIKDVKLRLFLRQAERLEKLKSDRVELFEGDATRAEDLRQAIQGQDIVISTMGGLDLDTKTANIVKAMDEVKSHRLIVISAGGIWNELPEPFNTWDKAMVGSYRPVNLRTAQVVEDSDLDYTVLRPVWLNDKPAEKFTLTFKGEKYKGRQTSRASVARFIADIVKDPARYSRQDVGISQTGSD</sequence>
<dbReference type="PANTHER" id="PTHR15020">
    <property type="entry name" value="FLAVIN REDUCTASE-RELATED"/>
    <property type="match status" value="1"/>
</dbReference>
<protein>
    <submittedName>
        <fullName evidence="4">NAD(P)H-binding protein</fullName>
    </submittedName>
</protein>
<evidence type="ECO:0000313" key="4">
    <source>
        <dbReference type="EMBL" id="MFH8136291.1"/>
    </source>
</evidence>
<reference evidence="4 5" key="1">
    <citation type="submission" date="2024-08" db="EMBL/GenBank/DDBJ databases">
        <title>Pantoea ronii - a newly identified human opportunistic pathogen.</title>
        <authorList>
            <person name="Keidar-Friedman D."/>
            <person name="Sorek N."/>
            <person name="Leshin-Carmel D."/>
            <person name="Tsur A."/>
            <person name="Amsalem M."/>
            <person name="Tolkach D."/>
            <person name="Brosh-Nissimov T."/>
        </authorList>
    </citation>
    <scope>NUCLEOTIDE SEQUENCE [LARGE SCALE GENOMIC DNA]</scope>
    <source>
        <strain evidence="4 5">AA23256</strain>
    </source>
</reference>